<accession>A0A915D246</accession>
<evidence type="ECO:0000313" key="2">
    <source>
        <dbReference type="Proteomes" id="UP000887574"/>
    </source>
</evidence>
<feature type="region of interest" description="Disordered" evidence="1">
    <location>
        <begin position="210"/>
        <end position="240"/>
    </location>
</feature>
<protein>
    <submittedName>
        <fullName evidence="3">F-box domain-containing protein</fullName>
    </submittedName>
</protein>
<organism evidence="2 3">
    <name type="scientific">Ditylenchus dipsaci</name>
    <dbReference type="NCBI Taxonomy" id="166011"/>
    <lineage>
        <taxon>Eukaryota</taxon>
        <taxon>Metazoa</taxon>
        <taxon>Ecdysozoa</taxon>
        <taxon>Nematoda</taxon>
        <taxon>Chromadorea</taxon>
        <taxon>Rhabditida</taxon>
        <taxon>Tylenchina</taxon>
        <taxon>Tylenchomorpha</taxon>
        <taxon>Sphaerularioidea</taxon>
        <taxon>Anguinidae</taxon>
        <taxon>Anguininae</taxon>
        <taxon>Ditylenchus</taxon>
    </lineage>
</organism>
<name>A0A915D246_9BILA</name>
<evidence type="ECO:0000313" key="3">
    <source>
        <dbReference type="WBParaSite" id="jg14586"/>
    </source>
</evidence>
<evidence type="ECO:0000256" key="1">
    <source>
        <dbReference type="SAM" id="MobiDB-lite"/>
    </source>
</evidence>
<dbReference type="Proteomes" id="UP000887574">
    <property type="component" value="Unplaced"/>
</dbReference>
<sequence>MAMILSGRGWLLHCNRIGDEKLKKRFSNFTYQELCQIRGVCKSLKKMVEKRLNKAYFKLRKDIDCIMMEKFFEVMPKQESKHRNHPLNDLQSLATIMKRRLDSLGYKFDDPIKEGHCCFYAGKMLDVMVPMLDWIDSYLPSLEEIAQNTRSCIESLLSTPPDQFNAYDMAVPFTDLDYLLEHQFLKYTKTDIKRHKERSLSTWKTHKGTYRPQSVADSSSYPSRSPPSRSRTYTSQASSTSSTASLEEDISCWPNTKPSNKVLLALANKIKLLKTSSDRALIEENVNQSFVILNLEEKACSVEDKQQVVYLLQTIGLSTSITSNAQIDRIDWWMVKRLKAKSHLRPRLLQVD</sequence>
<keyword evidence="2" id="KW-1185">Reference proteome</keyword>
<dbReference type="AlphaFoldDB" id="A0A915D246"/>
<dbReference type="WBParaSite" id="jg14586">
    <property type="protein sequence ID" value="jg14586"/>
    <property type="gene ID" value="jg14586"/>
</dbReference>
<feature type="compositionally biased region" description="Low complexity" evidence="1">
    <location>
        <begin position="218"/>
        <end position="240"/>
    </location>
</feature>
<reference evidence="3" key="1">
    <citation type="submission" date="2022-11" db="UniProtKB">
        <authorList>
            <consortium name="WormBaseParasite"/>
        </authorList>
    </citation>
    <scope>IDENTIFICATION</scope>
</reference>
<proteinExistence type="predicted"/>